<dbReference type="InterPro" id="IPR036249">
    <property type="entry name" value="Thioredoxin-like_sf"/>
</dbReference>
<dbReference type="Gene3D" id="3.40.30.10">
    <property type="entry name" value="Glutaredoxin"/>
    <property type="match status" value="1"/>
</dbReference>
<dbReference type="Pfam" id="PF13410">
    <property type="entry name" value="GST_C_2"/>
    <property type="match status" value="1"/>
</dbReference>
<dbReference type="PROSITE" id="PS50404">
    <property type="entry name" value="GST_NTER"/>
    <property type="match status" value="1"/>
</dbReference>
<dbReference type="InterPro" id="IPR010987">
    <property type="entry name" value="Glutathione-S-Trfase_C-like"/>
</dbReference>
<gene>
    <name evidence="3" type="ORF">D9615_006210</name>
</gene>
<name>A0A8H5HBH0_9AGAR</name>
<dbReference type="Gene3D" id="1.20.1050.10">
    <property type="match status" value="1"/>
</dbReference>
<proteinExistence type="predicted"/>
<organism evidence="3 4">
    <name type="scientific">Tricholomella constricta</name>
    <dbReference type="NCBI Taxonomy" id="117010"/>
    <lineage>
        <taxon>Eukaryota</taxon>
        <taxon>Fungi</taxon>
        <taxon>Dikarya</taxon>
        <taxon>Basidiomycota</taxon>
        <taxon>Agaricomycotina</taxon>
        <taxon>Agaricomycetes</taxon>
        <taxon>Agaricomycetidae</taxon>
        <taxon>Agaricales</taxon>
        <taxon>Tricholomatineae</taxon>
        <taxon>Lyophyllaceae</taxon>
        <taxon>Tricholomella</taxon>
    </lineage>
</organism>
<dbReference type="SFLD" id="SFLDG00358">
    <property type="entry name" value="Main_(cytGST)"/>
    <property type="match status" value="1"/>
</dbReference>
<dbReference type="AlphaFoldDB" id="A0A8H5HBH0"/>
<dbReference type="InterPro" id="IPR050983">
    <property type="entry name" value="GST_Omega/HSP26"/>
</dbReference>
<dbReference type="PROSITE" id="PS50405">
    <property type="entry name" value="GST_CTER"/>
    <property type="match status" value="1"/>
</dbReference>
<evidence type="ECO:0000259" key="2">
    <source>
        <dbReference type="PROSITE" id="PS50405"/>
    </source>
</evidence>
<comment type="caution">
    <text evidence="3">The sequence shown here is derived from an EMBL/GenBank/DDBJ whole genome shotgun (WGS) entry which is preliminary data.</text>
</comment>
<evidence type="ECO:0000259" key="1">
    <source>
        <dbReference type="PROSITE" id="PS50404"/>
    </source>
</evidence>
<dbReference type="PANTHER" id="PTHR43968">
    <property type="match status" value="1"/>
</dbReference>
<dbReference type="InterPro" id="IPR004045">
    <property type="entry name" value="Glutathione_S-Trfase_N"/>
</dbReference>
<dbReference type="SFLD" id="SFLDS00019">
    <property type="entry name" value="Glutathione_Transferase_(cytos"/>
    <property type="match status" value="1"/>
</dbReference>
<feature type="domain" description="GST C-terminal" evidence="2">
    <location>
        <begin position="98"/>
        <end position="234"/>
    </location>
</feature>
<dbReference type="Pfam" id="PF13409">
    <property type="entry name" value="GST_N_2"/>
    <property type="match status" value="1"/>
</dbReference>
<dbReference type="OrthoDB" id="202840at2759"/>
<dbReference type="GO" id="GO:0005737">
    <property type="term" value="C:cytoplasm"/>
    <property type="evidence" value="ECO:0007669"/>
    <property type="project" value="TreeGrafter"/>
</dbReference>
<evidence type="ECO:0008006" key="5">
    <source>
        <dbReference type="Google" id="ProtNLM"/>
    </source>
</evidence>
<sequence length="246" mass="26881">MTQQVTLYTAKICPYAHRVELALEESGIAYNTFEVDLTNKPEWYAPQVNPASKVPALAYGGPAVDPSQPSSESAKIAESLVLLEFVADISGTRLLPQDPVLRAKARFFIDTVSNTVAPAFPAVIARGEPVERMLTAIEKVQALLPAEGFAVGPEFSIADAALVPFLARAEVILKNDCGAFDEGTGLEAYETLSSDPKFARYRKYFGDIKARESFKKTFQGELIRSKFTEKTTPIRAQRKAQATSSQ</sequence>
<keyword evidence="4" id="KW-1185">Reference proteome</keyword>
<dbReference type="SUPFAM" id="SSF52833">
    <property type="entry name" value="Thioredoxin-like"/>
    <property type="match status" value="1"/>
</dbReference>
<dbReference type="PANTHER" id="PTHR43968:SF6">
    <property type="entry name" value="GLUTATHIONE S-TRANSFERASE OMEGA"/>
    <property type="match status" value="1"/>
</dbReference>
<dbReference type="CDD" id="cd00570">
    <property type="entry name" value="GST_N_family"/>
    <property type="match status" value="1"/>
</dbReference>
<dbReference type="InterPro" id="IPR036282">
    <property type="entry name" value="Glutathione-S-Trfase_C_sf"/>
</dbReference>
<reference evidence="3 4" key="1">
    <citation type="journal article" date="2020" name="ISME J.">
        <title>Uncovering the hidden diversity of litter-decomposition mechanisms in mushroom-forming fungi.</title>
        <authorList>
            <person name="Floudas D."/>
            <person name="Bentzer J."/>
            <person name="Ahren D."/>
            <person name="Johansson T."/>
            <person name="Persson P."/>
            <person name="Tunlid A."/>
        </authorList>
    </citation>
    <scope>NUCLEOTIDE SEQUENCE [LARGE SCALE GENOMIC DNA]</scope>
    <source>
        <strain evidence="3 4">CBS 661.87</strain>
    </source>
</reference>
<dbReference type="CDD" id="cd00299">
    <property type="entry name" value="GST_C_family"/>
    <property type="match status" value="1"/>
</dbReference>
<dbReference type="Proteomes" id="UP000565441">
    <property type="component" value="Unassembled WGS sequence"/>
</dbReference>
<dbReference type="PROSITE" id="PS51354">
    <property type="entry name" value="GLUTAREDOXIN_2"/>
    <property type="match status" value="1"/>
</dbReference>
<protein>
    <recommendedName>
        <fullName evidence="5">Glutathione S-transferase</fullName>
    </recommendedName>
</protein>
<feature type="domain" description="GST N-terminal" evidence="1">
    <location>
        <begin position="3"/>
        <end position="94"/>
    </location>
</feature>
<dbReference type="EMBL" id="JAACJP010000014">
    <property type="protein sequence ID" value="KAF5380179.1"/>
    <property type="molecule type" value="Genomic_DNA"/>
</dbReference>
<dbReference type="InterPro" id="IPR040079">
    <property type="entry name" value="Glutathione_S-Trfase"/>
</dbReference>
<accession>A0A8H5HBH0</accession>
<evidence type="ECO:0000313" key="3">
    <source>
        <dbReference type="EMBL" id="KAF5380179.1"/>
    </source>
</evidence>
<evidence type="ECO:0000313" key="4">
    <source>
        <dbReference type="Proteomes" id="UP000565441"/>
    </source>
</evidence>
<dbReference type="SUPFAM" id="SSF47616">
    <property type="entry name" value="GST C-terminal domain-like"/>
    <property type="match status" value="1"/>
</dbReference>